<organism evidence="1 3">
    <name type="scientific">Araneus ventricosus</name>
    <name type="common">Orbweaver spider</name>
    <name type="synonym">Epeira ventricosa</name>
    <dbReference type="NCBI Taxonomy" id="182803"/>
    <lineage>
        <taxon>Eukaryota</taxon>
        <taxon>Metazoa</taxon>
        <taxon>Ecdysozoa</taxon>
        <taxon>Arthropoda</taxon>
        <taxon>Chelicerata</taxon>
        <taxon>Arachnida</taxon>
        <taxon>Araneae</taxon>
        <taxon>Araneomorphae</taxon>
        <taxon>Entelegynae</taxon>
        <taxon>Araneoidea</taxon>
        <taxon>Araneidae</taxon>
        <taxon>Araneus</taxon>
    </lineage>
</organism>
<dbReference type="EMBL" id="BGPR01092246">
    <property type="protein sequence ID" value="GBM26500.1"/>
    <property type="molecule type" value="Genomic_DNA"/>
</dbReference>
<evidence type="ECO:0000313" key="1">
    <source>
        <dbReference type="EMBL" id="GBM26489.1"/>
    </source>
</evidence>
<evidence type="ECO:0000313" key="2">
    <source>
        <dbReference type="EMBL" id="GBM26500.1"/>
    </source>
</evidence>
<dbReference type="Proteomes" id="UP000499080">
    <property type="component" value="Unassembled WGS sequence"/>
</dbReference>
<gene>
    <name evidence="1" type="ORF">AVEN_259101_1</name>
    <name evidence="2" type="ORF">AVEN_260249_1</name>
</gene>
<reference evidence="1 3" key="1">
    <citation type="journal article" date="2019" name="Sci. Rep.">
        <title>Orb-weaving spider Araneus ventricosus genome elucidates the spidroin gene catalogue.</title>
        <authorList>
            <person name="Kono N."/>
            <person name="Nakamura H."/>
            <person name="Ohtoshi R."/>
            <person name="Moran D.A.P."/>
            <person name="Shinohara A."/>
            <person name="Yoshida Y."/>
            <person name="Fujiwara M."/>
            <person name="Mori M."/>
            <person name="Tomita M."/>
            <person name="Arakawa K."/>
        </authorList>
    </citation>
    <scope>NUCLEOTIDE SEQUENCE [LARGE SCALE GENOMIC DNA]</scope>
</reference>
<protein>
    <submittedName>
        <fullName evidence="1">Uncharacterized protein</fullName>
    </submittedName>
</protein>
<keyword evidence="3" id="KW-1185">Reference proteome</keyword>
<name>A0A4Y2EDZ9_ARAVE</name>
<accession>A0A4Y2EDZ9</accession>
<sequence length="89" mass="10087">MSASMPPTGRRMASFSSTKVVGEPLYTRDFKYPHNKKSLGVKSGDRVGHLNLQRRLITRSIFSESFQQERPDFTCKVGRGSMPHEGDDR</sequence>
<dbReference type="AlphaFoldDB" id="A0A4Y2EDZ9"/>
<dbReference type="OrthoDB" id="6457806at2759"/>
<proteinExistence type="predicted"/>
<comment type="caution">
    <text evidence="1">The sequence shown here is derived from an EMBL/GenBank/DDBJ whole genome shotgun (WGS) entry which is preliminary data.</text>
</comment>
<dbReference type="EMBL" id="BGPR01092245">
    <property type="protein sequence ID" value="GBM26489.1"/>
    <property type="molecule type" value="Genomic_DNA"/>
</dbReference>
<evidence type="ECO:0000313" key="3">
    <source>
        <dbReference type="Proteomes" id="UP000499080"/>
    </source>
</evidence>